<keyword evidence="1" id="KW-0472">Membrane</keyword>
<evidence type="ECO:0000256" key="1">
    <source>
        <dbReference type="SAM" id="Phobius"/>
    </source>
</evidence>
<feature type="transmembrane region" description="Helical" evidence="1">
    <location>
        <begin position="90"/>
        <end position="110"/>
    </location>
</feature>
<sequence>MNNDISNYLNSTKNASICISVSIVIIIIFFLTPLSKFLLVSTVGKIVAILILSYAFIINTLSAYDVSKKLDISVFSDSNFASSETSNIKTNIICSYIFSIFILLLILMIAKRMIL</sequence>
<feature type="transmembrane region" description="Helical" evidence="1">
    <location>
        <begin position="46"/>
        <end position="64"/>
    </location>
</feature>
<organism evidence="2">
    <name type="scientific">viral metagenome</name>
    <dbReference type="NCBI Taxonomy" id="1070528"/>
    <lineage>
        <taxon>unclassified sequences</taxon>
        <taxon>metagenomes</taxon>
        <taxon>organismal metagenomes</taxon>
    </lineage>
</organism>
<accession>A0A6C0EEW4</accession>
<protein>
    <submittedName>
        <fullName evidence="2">Uncharacterized protein</fullName>
    </submittedName>
</protein>
<proteinExistence type="predicted"/>
<name>A0A6C0EEW4_9ZZZZ</name>
<keyword evidence="1" id="KW-0812">Transmembrane</keyword>
<dbReference type="AlphaFoldDB" id="A0A6C0EEW4"/>
<feature type="transmembrane region" description="Helical" evidence="1">
    <location>
        <begin position="14"/>
        <end position="34"/>
    </location>
</feature>
<dbReference type="EMBL" id="MN739826">
    <property type="protein sequence ID" value="QHT27684.1"/>
    <property type="molecule type" value="Genomic_DNA"/>
</dbReference>
<reference evidence="2" key="1">
    <citation type="journal article" date="2020" name="Nature">
        <title>Giant virus diversity and host interactions through global metagenomics.</title>
        <authorList>
            <person name="Schulz F."/>
            <person name="Roux S."/>
            <person name="Paez-Espino D."/>
            <person name="Jungbluth S."/>
            <person name="Walsh D.A."/>
            <person name="Denef V.J."/>
            <person name="McMahon K.D."/>
            <person name="Konstantinidis K.T."/>
            <person name="Eloe-Fadrosh E.A."/>
            <person name="Kyrpides N.C."/>
            <person name="Woyke T."/>
        </authorList>
    </citation>
    <scope>NUCLEOTIDE SEQUENCE</scope>
    <source>
        <strain evidence="2">GVMAG-M-3300023179-33</strain>
    </source>
</reference>
<keyword evidence="1" id="KW-1133">Transmembrane helix</keyword>
<evidence type="ECO:0000313" key="2">
    <source>
        <dbReference type="EMBL" id="QHT27684.1"/>
    </source>
</evidence>